<gene>
    <name evidence="5" type="ORF">CAC42_425</name>
</gene>
<evidence type="ECO:0000313" key="6">
    <source>
        <dbReference type="Proteomes" id="UP000243797"/>
    </source>
</evidence>
<evidence type="ECO:0000256" key="3">
    <source>
        <dbReference type="ARBA" id="ARBA00022833"/>
    </source>
</evidence>
<dbReference type="InParanoid" id="A0A2K1R3H0"/>
<dbReference type="GO" id="GO:0008270">
    <property type="term" value="F:zinc ion binding"/>
    <property type="evidence" value="ECO:0007669"/>
    <property type="project" value="UniProtKB-KW"/>
</dbReference>
<comment type="caution">
    <text evidence="5">The sequence shown here is derived from an EMBL/GenBank/DDBJ whole genome shotgun (WGS) entry which is preliminary data.</text>
</comment>
<evidence type="ECO:0000256" key="4">
    <source>
        <dbReference type="SAM" id="MobiDB-lite"/>
    </source>
</evidence>
<evidence type="ECO:0000256" key="1">
    <source>
        <dbReference type="ARBA" id="ARBA00022723"/>
    </source>
</evidence>
<dbReference type="GO" id="GO:0006338">
    <property type="term" value="P:chromatin remodeling"/>
    <property type="evidence" value="ECO:0007669"/>
    <property type="project" value="InterPro"/>
</dbReference>
<dbReference type="AlphaFoldDB" id="A0A2K1R3H0"/>
<dbReference type="Proteomes" id="UP000243797">
    <property type="component" value="Unassembled WGS sequence"/>
</dbReference>
<keyword evidence="1" id="KW-0479">Metal-binding</keyword>
<dbReference type="InterPro" id="IPR039723">
    <property type="entry name" value="Vps71/ZNHIT1"/>
</dbReference>
<reference evidence="5 6" key="1">
    <citation type="submission" date="2017-06" db="EMBL/GenBank/DDBJ databases">
        <title>Draft genome sequence of a variant of Elsinoe murrayae.</title>
        <authorList>
            <person name="Cheng Q."/>
        </authorList>
    </citation>
    <scope>NUCLEOTIDE SEQUENCE [LARGE SCALE GENOMIC DNA]</scope>
    <source>
        <strain evidence="5 6">CQ-2017a</strain>
    </source>
</reference>
<protein>
    <submittedName>
        <fullName evidence="5">Uncharacterized protein</fullName>
    </submittedName>
</protein>
<keyword evidence="2" id="KW-0863">Zinc-finger</keyword>
<evidence type="ECO:0000256" key="2">
    <source>
        <dbReference type="ARBA" id="ARBA00022771"/>
    </source>
</evidence>
<feature type="region of interest" description="Disordered" evidence="4">
    <location>
        <begin position="119"/>
        <end position="168"/>
    </location>
</feature>
<proteinExistence type="predicted"/>
<dbReference type="STRING" id="2082308.A0A2K1R3H0"/>
<evidence type="ECO:0000313" key="5">
    <source>
        <dbReference type="EMBL" id="PNS21827.1"/>
    </source>
</evidence>
<feature type="compositionally biased region" description="Basic and acidic residues" evidence="4">
    <location>
        <begin position="119"/>
        <end position="133"/>
    </location>
</feature>
<dbReference type="EMBL" id="NKHZ01000001">
    <property type="protein sequence ID" value="PNS21827.1"/>
    <property type="molecule type" value="Genomic_DNA"/>
</dbReference>
<sequence length="238" mass="26306">MPEITELPTTTKALTPGWSYVVDTGYDPSKVAINPSSRKRLRTTHTESASDLSLRQQTAITRYLAELDKDSHRDVQIAVPKSNVSAGKKQSTNVKRVLGSGKTFQHYLEEEEARAALRGDEVRDKDREKERASKTPLHRRKNGVEGSKEGTPSGREERGKKKDMSAKTVQVQVLGTQNPESIVAPVPEMGFDEEEIEELIAGPGLGYGAARAAAPKMEGRKHRVFCEICGYWGRAKCV</sequence>
<keyword evidence="3" id="KW-0862">Zinc</keyword>
<dbReference type="PANTHER" id="PTHR13093">
    <property type="entry name" value="ZINC FINGER HIT DOMAIN CONTAINING PROTEIN 1"/>
    <property type="match status" value="1"/>
</dbReference>
<keyword evidence="6" id="KW-1185">Reference proteome</keyword>
<accession>A0A2K1R3H0</accession>
<organism evidence="5 6">
    <name type="scientific">Sphaceloma murrayae</name>
    <dbReference type="NCBI Taxonomy" id="2082308"/>
    <lineage>
        <taxon>Eukaryota</taxon>
        <taxon>Fungi</taxon>
        <taxon>Dikarya</taxon>
        <taxon>Ascomycota</taxon>
        <taxon>Pezizomycotina</taxon>
        <taxon>Dothideomycetes</taxon>
        <taxon>Dothideomycetidae</taxon>
        <taxon>Myriangiales</taxon>
        <taxon>Elsinoaceae</taxon>
        <taxon>Sphaceloma</taxon>
    </lineage>
</organism>
<feature type="compositionally biased region" description="Basic and acidic residues" evidence="4">
    <location>
        <begin position="142"/>
        <end position="165"/>
    </location>
</feature>
<name>A0A2K1R3H0_9PEZI</name>
<dbReference type="OrthoDB" id="74807at2759"/>